<evidence type="ECO:0000256" key="1">
    <source>
        <dbReference type="ARBA" id="ARBA00004496"/>
    </source>
</evidence>
<evidence type="ECO:0000256" key="11">
    <source>
        <dbReference type="ARBA" id="ARBA00030563"/>
    </source>
</evidence>
<keyword evidence="8" id="KW-0067">ATP-binding</keyword>
<dbReference type="GO" id="GO:0005524">
    <property type="term" value="F:ATP binding"/>
    <property type="evidence" value="ECO:0007669"/>
    <property type="project" value="UniProtKB-KW"/>
</dbReference>
<dbReference type="PANTHER" id="PTHR42918">
    <property type="entry name" value="LYSYL-TRNA SYNTHETASE"/>
    <property type="match status" value="1"/>
</dbReference>
<dbReference type="NCBIfam" id="NF001756">
    <property type="entry name" value="PRK00484.1"/>
    <property type="match status" value="1"/>
</dbReference>
<dbReference type="Pfam" id="PF01336">
    <property type="entry name" value="tRNA_anti-codon"/>
    <property type="match status" value="1"/>
</dbReference>
<dbReference type="GO" id="GO:0006430">
    <property type="term" value="P:lysyl-tRNA aminoacylation"/>
    <property type="evidence" value="ECO:0007669"/>
    <property type="project" value="InterPro"/>
</dbReference>
<dbReference type="InterPro" id="IPR006195">
    <property type="entry name" value="aa-tRNA-synth_II"/>
</dbReference>
<keyword evidence="10" id="KW-0030">Aminoacyl-tRNA synthetase</keyword>
<dbReference type="EMBL" id="CAFAAG010000145">
    <property type="protein sequence ID" value="CAB4802577.1"/>
    <property type="molecule type" value="Genomic_DNA"/>
</dbReference>
<evidence type="ECO:0000256" key="12">
    <source>
        <dbReference type="ARBA" id="ARBA00048573"/>
    </source>
</evidence>
<feature type="domain" description="Aminoacyl-transfer RNA synthetases class-II family profile" evidence="14">
    <location>
        <begin position="192"/>
        <end position="510"/>
    </location>
</feature>
<name>A0A6J6YAE1_9ZZZZ</name>
<protein>
    <recommendedName>
        <fullName evidence="3">lysine--tRNA ligase</fullName>
        <ecNumber evidence="3">6.1.1.6</ecNumber>
    </recommendedName>
    <alternativeName>
        <fullName evidence="11">Lysyl-tRNA synthetase</fullName>
    </alternativeName>
</protein>
<dbReference type="SUPFAM" id="SSF55681">
    <property type="entry name" value="Class II aaRS and biotin synthetases"/>
    <property type="match status" value="1"/>
</dbReference>
<dbReference type="FunFam" id="3.30.930.10:FF:000238">
    <property type="entry name" value="Lysine--tRNA ligase"/>
    <property type="match status" value="1"/>
</dbReference>
<dbReference type="InterPro" id="IPR004364">
    <property type="entry name" value="Aa-tRNA-synt_II"/>
</dbReference>
<dbReference type="NCBIfam" id="TIGR00499">
    <property type="entry name" value="lysS_bact"/>
    <property type="match status" value="1"/>
</dbReference>
<evidence type="ECO:0000256" key="7">
    <source>
        <dbReference type="ARBA" id="ARBA00022741"/>
    </source>
</evidence>
<dbReference type="GO" id="GO:0000049">
    <property type="term" value="F:tRNA binding"/>
    <property type="evidence" value="ECO:0007669"/>
    <property type="project" value="TreeGrafter"/>
</dbReference>
<dbReference type="InterPro" id="IPR018149">
    <property type="entry name" value="Lys-tRNA-synth_II_C"/>
</dbReference>
<dbReference type="Gene3D" id="3.30.930.10">
    <property type="entry name" value="Bira Bifunctional Protein, Domain 2"/>
    <property type="match status" value="1"/>
</dbReference>
<evidence type="ECO:0000259" key="14">
    <source>
        <dbReference type="PROSITE" id="PS50862"/>
    </source>
</evidence>
<dbReference type="CDD" id="cd00775">
    <property type="entry name" value="LysRS_core"/>
    <property type="match status" value="1"/>
</dbReference>
<comment type="subcellular location">
    <subcellularLocation>
        <location evidence="1">Cytoplasm</location>
    </subcellularLocation>
</comment>
<dbReference type="SUPFAM" id="SSF50249">
    <property type="entry name" value="Nucleic acid-binding proteins"/>
    <property type="match status" value="1"/>
</dbReference>
<evidence type="ECO:0000256" key="5">
    <source>
        <dbReference type="ARBA" id="ARBA00022598"/>
    </source>
</evidence>
<evidence type="ECO:0000256" key="13">
    <source>
        <dbReference type="SAM" id="MobiDB-lite"/>
    </source>
</evidence>
<dbReference type="InterPro" id="IPR012340">
    <property type="entry name" value="NA-bd_OB-fold"/>
</dbReference>
<dbReference type="Gene3D" id="2.40.50.140">
    <property type="entry name" value="Nucleic acid-binding proteins"/>
    <property type="match status" value="1"/>
</dbReference>
<feature type="region of interest" description="Disordered" evidence="13">
    <location>
        <begin position="1"/>
        <end position="20"/>
    </location>
</feature>
<keyword evidence="7" id="KW-0547">Nucleotide-binding</keyword>
<dbReference type="HAMAP" id="MF_00252">
    <property type="entry name" value="Lys_tRNA_synth_class2"/>
    <property type="match status" value="1"/>
</dbReference>
<evidence type="ECO:0000256" key="2">
    <source>
        <dbReference type="ARBA" id="ARBA00008226"/>
    </source>
</evidence>
<dbReference type="InterPro" id="IPR002313">
    <property type="entry name" value="Lys-tRNA-ligase_II"/>
</dbReference>
<evidence type="ECO:0000256" key="6">
    <source>
        <dbReference type="ARBA" id="ARBA00022723"/>
    </source>
</evidence>
<dbReference type="GO" id="GO:0005829">
    <property type="term" value="C:cytosol"/>
    <property type="evidence" value="ECO:0007669"/>
    <property type="project" value="TreeGrafter"/>
</dbReference>
<dbReference type="PROSITE" id="PS50862">
    <property type="entry name" value="AA_TRNA_LIGASE_II"/>
    <property type="match status" value="1"/>
</dbReference>
<evidence type="ECO:0000256" key="8">
    <source>
        <dbReference type="ARBA" id="ARBA00022840"/>
    </source>
</evidence>
<dbReference type="PANTHER" id="PTHR42918:SF15">
    <property type="entry name" value="LYSINE--TRNA LIGASE, CHLOROPLASTIC_MITOCHONDRIAL"/>
    <property type="match status" value="1"/>
</dbReference>
<gene>
    <name evidence="15" type="ORF">UFOPK2975_01334</name>
</gene>
<keyword evidence="4" id="KW-0963">Cytoplasm</keyword>
<dbReference type="EC" id="6.1.1.6" evidence="3"/>
<keyword evidence="5" id="KW-0436">Ligase</keyword>
<dbReference type="PRINTS" id="PR00982">
    <property type="entry name" value="TRNASYNTHLYS"/>
</dbReference>
<dbReference type="AlphaFoldDB" id="A0A6J6YAE1"/>
<dbReference type="InterPro" id="IPR044136">
    <property type="entry name" value="Lys-tRNA-ligase_II_N"/>
</dbReference>
<dbReference type="FunFam" id="2.40.50.140:FF:000024">
    <property type="entry name" value="Lysine--tRNA ligase"/>
    <property type="match status" value="1"/>
</dbReference>
<keyword evidence="6" id="KW-0479">Metal-binding</keyword>
<dbReference type="InterPro" id="IPR045864">
    <property type="entry name" value="aa-tRNA-synth_II/BPL/LPL"/>
</dbReference>
<reference evidence="15" key="1">
    <citation type="submission" date="2020-05" db="EMBL/GenBank/DDBJ databases">
        <authorList>
            <person name="Chiriac C."/>
            <person name="Salcher M."/>
            <person name="Ghai R."/>
            <person name="Kavagutti S V."/>
        </authorList>
    </citation>
    <scope>NUCLEOTIDE SEQUENCE</scope>
</reference>
<dbReference type="InterPro" id="IPR004365">
    <property type="entry name" value="NA-bd_OB_tRNA"/>
</dbReference>
<accession>A0A6J6YAE1</accession>
<evidence type="ECO:0000256" key="10">
    <source>
        <dbReference type="ARBA" id="ARBA00023146"/>
    </source>
</evidence>
<evidence type="ECO:0000313" key="15">
    <source>
        <dbReference type="EMBL" id="CAB4802577.1"/>
    </source>
</evidence>
<sequence>MSVTSSPESAENGDNLDPIQTSSGLAAEMARRLDNIAALRAQGTNPYPYRFDRTHTLGEIRTAHGALEAGNETTEHVTIAGRIMLKRDQGKLIFCTLRDRTGDIQLFVSKAIVGDDAFDAINNFDLGDWVGVSGLVMTTRKGELSVKVDKAELLAKAVRPMPDKWHGLTDVDTRYRQRYADLIINEEARRTFEIRHATIASFRKTLHDNQFIEVETPVLHMEVGGAHARPFITHHNTLDMQLFLRIALELHLKRLIVGGMERVFEIGRVFRNEGISTRHNPEFTMMESYQAFGDYNEVMTLTEQLITNAAREATGSSVVIINGQEFDLAQPWRKARMIDLAGEKVGETLHPSMDVDAVRKIAAKHKIKTDAHWGSGRIIEEIFAELAEGELQEPTFVTGHPVEISPLARADRNDPHLTERFELFIGARELANGYSELNDPVEQRLRFEDEQKAKVAGDNEAGSMDEDYLRALEFGMPPTAGLGIGIDRLVMLLAAAGSIKDVILFPTLRPEAK</sequence>
<evidence type="ECO:0000256" key="3">
    <source>
        <dbReference type="ARBA" id="ARBA00013166"/>
    </source>
</evidence>
<keyword evidence="9" id="KW-0648">Protein biosynthesis</keyword>
<proteinExistence type="inferred from homology"/>
<dbReference type="CDD" id="cd04322">
    <property type="entry name" value="LysRS_N"/>
    <property type="match status" value="1"/>
</dbReference>
<evidence type="ECO:0000256" key="4">
    <source>
        <dbReference type="ARBA" id="ARBA00022490"/>
    </source>
</evidence>
<organism evidence="15">
    <name type="scientific">freshwater metagenome</name>
    <dbReference type="NCBI Taxonomy" id="449393"/>
    <lineage>
        <taxon>unclassified sequences</taxon>
        <taxon>metagenomes</taxon>
        <taxon>ecological metagenomes</taxon>
    </lineage>
</organism>
<dbReference type="GO" id="GO:0046872">
    <property type="term" value="F:metal ion binding"/>
    <property type="evidence" value="ECO:0007669"/>
    <property type="project" value="UniProtKB-KW"/>
</dbReference>
<comment type="similarity">
    <text evidence="2">Belongs to the class-II aminoacyl-tRNA synthetase family.</text>
</comment>
<dbReference type="GO" id="GO:0004824">
    <property type="term" value="F:lysine-tRNA ligase activity"/>
    <property type="evidence" value="ECO:0007669"/>
    <property type="project" value="UniProtKB-EC"/>
</dbReference>
<comment type="catalytic activity">
    <reaction evidence="12">
        <text>tRNA(Lys) + L-lysine + ATP = L-lysyl-tRNA(Lys) + AMP + diphosphate</text>
        <dbReference type="Rhea" id="RHEA:20792"/>
        <dbReference type="Rhea" id="RHEA-COMP:9696"/>
        <dbReference type="Rhea" id="RHEA-COMP:9697"/>
        <dbReference type="ChEBI" id="CHEBI:30616"/>
        <dbReference type="ChEBI" id="CHEBI:32551"/>
        <dbReference type="ChEBI" id="CHEBI:33019"/>
        <dbReference type="ChEBI" id="CHEBI:78442"/>
        <dbReference type="ChEBI" id="CHEBI:78529"/>
        <dbReference type="ChEBI" id="CHEBI:456215"/>
        <dbReference type="EC" id="6.1.1.6"/>
    </reaction>
</comment>
<evidence type="ECO:0000256" key="9">
    <source>
        <dbReference type="ARBA" id="ARBA00022917"/>
    </source>
</evidence>
<dbReference type="Pfam" id="PF00152">
    <property type="entry name" value="tRNA-synt_2"/>
    <property type="match status" value="1"/>
</dbReference>